<proteinExistence type="predicted"/>
<dbReference type="InterPro" id="IPR011050">
    <property type="entry name" value="Pectin_lyase_fold/virulence"/>
</dbReference>
<dbReference type="SUPFAM" id="SSF51126">
    <property type="entry name" value="Pectin lyase-like"/>
    <property type="match status" value="2"/>
</dbReference>
<comment type="caution">
    <text evidence="2">The sequence shown here is derived from an EMBL/GenBank/DDBJ whole genome shotgun (WGS) entry which is preliminary data.</text>
</comment>
<dbReference type="SMART" id="SM00710">
    <property type="entry name" value="PbH1"/>
    <property type="match status" value="9"/>
</dbReference>
<evidence type="ECO:0000313" key="2">
    <source>
        <dbReference type="EMBL" id="GAA5062091.1"/>
    </source>
</evidence>
<dbReference type="PANTHER" id="PTHR36453">
    <property type="entry name" value="SECRETED PROTEIN-RELATED"/>
    <property type="match status" value="1"/>
</dbReference>
<gene>
    <name evidence="2" type="ORF">GCM10025751_48890</name>
</gene>
<dbReference type="Pfam" id="PF13229">
    <property type="entry name" value="Beta_helix"/>
    <property type="match status" value="2"/>
</dbReference>
<dbReference type="Proteomes" id="UP001501729">
    <property type="component" value="Unassembled WGS sequence"/>
</dbReference>
<dbReference type="AlphaFoldDB" id="A0AAV3UP92"/>
<organism evidence="2 3">
    <name type="scientific">Haladaptatus pallidirubidus</name>
    <dbReference type="NCBI Taxonomy" id="1008152"/>
    <lineage>
        <taxon>Archaea</taxon>
        <taxon>Methanobacteriati</taxon>
        <taxon>Methanobacteriota</taxon>
        <taxon>Stenosarchaea group</taxon>
        <taxon>Halobacteria</taxon>
        <taxon>Halobacteriales</taxon>
        <taxon>Haladaptataceae</taxon>
        <taxon>Haladaptatus</taxon>
    </lineage>
</organism>
<dbReference type="InterPro" id="IPR039448">
    <property type="entry name" value="Beta_helix"/>
</dbReference>
<dbReference type="PANTHER" id="PTHR36453:SF1">
    <property type="entry name" value="RIGHT HANDED BETA HELIX DOMAIN-CONTAINING PROTEIN"/>
    <property type="match status" value="1"/>
</dbReference>
<dbReference type="EMBL" id="BAABKX010000022">
    <property type="protein sequence ID" value="GAA5062091.1"/>
    <property type="molecule type" value="Genomic_DNA"/>
</dbReference>
<evidence type="ECO:0000259" key="1">
    <source>
        <dbReference type="Pfam" id="PF13229"/>
    </source>
</evidence>
<keyword evidence="3" id="KW-1185">Reference proteome</keyword>
<accession>A0AAV3UP92</accession>
<sequence length="550" mass="59749">MKPSKTQSSNQRTDTEIITTRTQLETAFDELTPGDTIEISDKNAPYRTTKWLDIDVDGVTVVGPGVQNLIKPANGANVGGIRIGHHSRCHEIDIRGIGYYGNPSGQKKSANRLHGISIRNATNVTIERNQIRKTHPKKHGNGGSGISVTPKCSDIRISNNQIHDFGDRGIQLGGKRLTVFGNVVTRGLDRPIACDLWYPGSNNSTAQSVSIFGNLLGNSAEGSLIGVARNTPLKTNKGYVNIFGNVGFGSHKSFCHIRGPEKLQNISVQNNVSTQKSDGLKTEKTKQFAGIAVDVAKGENLAIKNNELYSYSGHGIHIKSEISDLAIQNNSIFSAGLVGVRLVDGTCGLVDNNLITGTTKTGIQLKNTSNIVIRGNYLRKIGTVGIKSSGSKSATDNDITSNYILCTKDNSKKTYPAIKIDDTENRVRGNTIRQNETVAIVESTNAGNNIYENNLADGDNPWEITSPTSIVRDHTPPAGTYRELSTGSNSKKRTIEFERRYAQLPRLTFGRGKTAIEDLSYRTDDDGDFTGVDITVSDEDTTIDLFVDDH</sequence>
<dbReference type="InterPro" id="IPR012334">
    <property type="entry name" value="Pectin_lyas_fold"/>
</dbReference>
<feature type="domain" description="Right handed beta helix" evidence="1">
    <location>
        <begin position="111"/>
        <end position="231"/>
    </location>
</feature>
<protein>
    <recommendedName>
        <fullName evidence="1">Right handed beta helix domain-containing protein</fullName>
    </recommendedName>
</protein>
<name>A0AAV3UP92_9EURY</name>
<evidence type="ECO:0000313" key="3">
    <source>
        <dbReference type="Proteomes" id="UP001501729"/>
    </source>
</evidence>
<feature type="domain" description="Right handed beta helix" evidence="1">
    <location>
        <begin position="289"/>
        <end position="404"/>
    </location>
</feature>
<dbReference type="Gene3D" id="2.160.20.10">
    <property type="entry name" value="Single-stranded right-handed beta-helix, Pectin lyase-like"/>
    <property type="match status" value="2"/>
</dbReference>
<reference evidence="2 3" key="1">
    <citation type="journal article" date="2019" name="Int. J. Syst. Evol. Microbiol.">
        <title>The Global Catalogue of Microorganisms (GCM) 10K type strain sequencing project: providing services to taxonomists for standard genome sequencing and annotation.</title>
        <authorList>
            <consortium name="The Broad Institute Genomics Platform"/>
            <consortium name="The Broad Institute Genome Sequencing Center for Infectious Disease"/>
            <person name="Wu L."/>
            <person name="Ma J."/>
        </authorList>
    </citation>
    <scope>NUCLEOTIDE SEQUENCE [LARGE SCALE GENOMIC DNA]</scope>
    <source>
        <strain evidence="2 3">JCM 17504</strain>
    </source>
</reference>
<dbReference type="InterPro" id="IPR006626">
    <property type="entry name" value="PbH1"/>
</dbReference>